<evidence type="ECO:0000313" key="3">
    <source>
        <dbReference type="Proteomes" id="UP001595882"/>
    </source>
</evidence>
<evidence type="ECO:0000313" key="2">
    <source>
        <dbReference type="EMBL" id="MFC4402088.1"/>
    </source>
</evidence>
<feature type="transmembrane region" description="Helical" evidence="1">
    <location>
        <begin position="210"/>
        <end position="231"/>
    </location>
</feature>
<evidence type="ECO:0000256" key="1">
    <source>
        <dbReference type="SAM" id="Phobius"/>
    </source>
</evidence>
<dbReference type="PANTHER" id="PTHR37305">
    <property type="entry name" value="INTEGRAL MEMBRANE PROTEIN-RELATED"/>
    <property type="match status" value="1"/>
</dbReference>
<reference evidence="3" key="1">
    <citation type="journal article" date="2019" name="Int. J. Syst. Evol. Microbiol.">
        <title>The Global Catalogue of Microorganisms (GCM) 10K type strain sequencing project: providing services to taxonomists for standard genome sequencing and annotation.</title>
        <authorList>
            <consortium name="The Broad Institute Genomics Platform"/>
            <consortium name="The Broad Institute Genome Sequencing Center for Infectious Disease"/>
            <person name="Wu L."/>
            <person name="Ma J."/>
        </authorList>
    </citation>
    <scope>NUCLEOTIDE SEQUENCE [LARGE SCALE GENOMIC DNA]</scope>
    <source>
        <strain evidence="3">CCUG 37865</strain>
    </source>
</reference>
<keyword evidence="1" id="KW-0812">Transmembrane</keyword>
<protein>
    <submittedName>
        <fullName evidence="2">ABC transporter permease</fullName>
    </submittedName>
</protein>
<dbReference type="EMBL" id="JBHSDT010000003">
    <property type="protein sequence ID" value="MFC4402088.1"/>
    <property type="molecule type" value="Genomic_DNA"/>
</dbReference>
<dbReference type="Proteomes" id="UP001595882">
    <property type="component" value="Unassembled WGS sequence"/>
</dbReference>
<sequence length="317" mass="36003">MHNFISLLKNEHVKLYSRFSTWSMFIILGSIILISALIVFFFADQGKEEYGAEWKTELQAENDEYRDMMNEDEFFDGLYDSEIARNEYHIQQGIQPLSFDAWQFTLENSGISMLITLFTIIVSAGIVASEFRWGTIKLLLIRPISRTKILLSKYVYVLLFAATMLLFLFVINLLIGTLFFGINSLNPLIVKETAGGFEQVPVFSEIITQYGLSMINLIIMSTFAFMISALFKNSGMAIGSAIFLMFAGNTLMSVLSQYDWSKYILFANTNLRQYFGSGSPVVDGMTLGFSITILVIYYLAFLILSWLSFTKRDIAGN</sequence>
<feature type="transmembrane region" description="Helical" evidence="1">
    <location>
        <begin position="111"/>
        <end position="133"/>
    </location>
</feature>
<feature type="transmembrane region" description="Helical" evidence="1">
    <location>
        <begin position="21"/>
        <end position="43"/>
    </location>
</feature>
<feature type="transmembrane region" description="Helical" evidence="1">
    <location>
        <begin position="238"/>
        <end position="258"/>
    </location>
</feature>
<organism evidence="2 3">
    <name type="scientific">Gracilibacillus xinjiangensis</name>
    <dbReference type="NCBI Taxonomy" id="1193282"/>
    <lineage>
        <taxon>Bacteria</taxon>
        <taxon>Bacillati</taxon>
        <taxon>Bacillota</taxon>
        <taxon>Bacilli</taxon>
        <taxon>Bacillales</taxon>
        <taxon>Bacillaceae</taxon>
        <taxon>Gracilibacillus</taxon>
    </lineage>
</organism>
<name>A0ABV8WSN8_9BACI</name>
<keyword evidence="3" id="KW-1185">Reference proteome</keyword>
<dbReference type="Pfam" id="PF12679">
    <property type="entry name" value="ABC2_membrane_2"/>
    <property type="match status" value="1"/>
</dbReference>
<comment type="caution">
    <text evidence="2">The sequence shown here is derived from an EMBL/GenBank/DDBJ whole genome shotgun (WGS) entry which is preliminary data.</text>
</comment>
<keyword evidence="1" id="KW-1133">Transmembrane helix</keyword>
<keyword evidence="1" id="KW-0472">Membrane</keyword>
<gene>
    <name evidence="2" type="ORF">ACFOY7_03255</name>
</gene>
<accession>A0ABV8WSN8</accession>
<dbReference type="PANTHER" id="PTHR37305:SF1">
    <property type="entry name" value="MEMBRANE PROTEIN"/>
    <property type="match status" value="1"/>
</dbReference>
<feature type="transmembrane region" description="Helical" evidence="1">
    <location>
        <begin position="154"/>
        <end position="182"/>
    </location>
</feature>
<proteinExistence type="predicted"/>
<feature type="transmembrane region" description="Helical" evidence="1">
    <location>
        <begin position="287"/>
        <end position="309"/>
    </location>
</feature>
<dbReference type="RefSeq" id="WP_390249340.1">
    <property type="nucleotide sequence ID" value="NZ_JBHSDT010000003.1"/>
</dbReference>